<evidence type="ECO:0000313" key="14">
    <source>
        <dbReference type="EMBL" id="SFD81923.1"/>
    </source>
</evidence>
<dbReference type="AlphaFoldDB" id="A0A1I1VLJ7"/>
<feature type="active site" description="Proton acceptor" evidence="8">
    <location>
        <position position="438"/>
    </location>
</feature>
<dbReference type="InterPro" id="IPR016156">
    <property type="entry name" value="FAD/NAD-linked_Rdtase_dimer_sf"/>
</dbReference>
<dbReference type="InterPro" id="IPR036188">
    <property type="entry name" value="FAD/NAD-bd_sf"/>
</dbReference>
<evidence type="ECO:0000259" key="13">
    <source>
        <dbReference type="Pfam" id="PF07992"/>
    </source>
</evidence>
<dbReference type="InterPro" id="IPR023753">
    <property type="entry name" value="FAD/NAD-binding_dom"/>
</dbReference>
<gene>
    <name evidence="14" type="ORF">SAMN05660831_02377</name>
</gene>
<dbReference type="FunFam" id="3.50.50.60:FF:000235">
    <property type="entry name" value="Glutathione reductase"/>
    <property type="match status" value="1"/>
</dbReference>
<evidence type="ECO:0000256" key="3">
    <source>
        <dbReference type="ARBA" id="ARBA00022630"/>
    </source>
</evidence>
<dbReference type="PIRSF" id="PIRSF000350">
    <property type="entry name" value="Mercury_reductase_MerA"/>
    <property type="match status" value="1"/>
</dbReference>
<feature type="binding site" evidence="9">
    <location>
        <position position="51"/>
    </location>
    <ligand>
        <name>FAD</name>
        <dbReference type="ChEBI" id="CHEBI:57692"/>
    </ligand>
</feature>
<feature type="domain" description="Pyridine nucleotide-disulphide oxidoreductase dimerisation" evidence="12">
    <location>
        <begin position="339"/>
        <end position="448"/>
    </location>
</feature>
<sequence>MADHYDLIAIGAGSGGLSVAERAAAHGARVAIVEEGALGGTCVNVGCVPKKVMWYAAGVAETLHDAAGYGFTLDGWRFDWATLKAAREKLIEGITGFYGNWMADNHIDHLQGHARFVDAKTVDVGGTHYTADHIAVCPGGEPMVPDVPGAELGITSDGFFELESLPHNVAVVGGGYIGVELAGVLNALGCHVRLILRKDRLLPTFDSLIREGLMEAMADAGITVVPQAPVQGLAQDDEGRLRLDCADGMCFHGLDKVIWATGRRPRTAELEPEKAGLKPDPAGFLRTDDYQETGVPGIYAVGDVTGRPPLTPVAIAAGRRLGDRLFGNQPDRHLDYQNIPTVVFSHPPAGTVGLTEGQAREIHGDAVRIYQTRFTALYHSFTDRNEKTAMKLVCVGNNERIVGCHMMGMGVDEMLQGFAVAIRMGATKRDFDDTVALHPTSAEELVTLR</sequence>
<dbReference type="NCBIfam" id="NF004776">
    <property type="entry name" value="PRK06116.1"/>
    <property type="match status" value="1"/>
</dbReference>
<evidence type="ECO:0000256" key="10">
    <source>
        <dbReference type="PIRSR" id="PIRSR000350-4"/>
    </source>
</evidence>
<evidence type="ECO:0000256" key="11">
    <source>
        <dbReference type="RuleBase" id="RU003691"/>
    </source>
</evidence>
<comment type="similarity">
    <text evidence="1 11">Belongs to the class-I pyridine nucleotide-disulfide oxidoreductase family.</text>
</comment>
<dbReference type="Pfam" id="PF07992">
    <property type="entry name" value="Pyr_redox_2"/>
    <property type="match status" value="1"/>
</dbReference>
<evidence type="ECO:0000256" key="5">
    <source>
        <dbReference type="ARBA" id="ARBA00023002"/>
    </source>
</evidence>
<dbReference type="GO" id="GO:0004362">
    <property type="term" value="F:glutathione-disulfide reductase (NADPH) activity"/>
    <property type="evidence" value="ECO:0007669"/>
    <property type="project" value="InterPro"/>
</dbReference>
<evidence type="ECO:0000256" key="7">
    <source>
        <dbReference type="ARBA" id="ARBA00023284"/>
    </source>
</evidence>
<dbReference type="EMBL" id="FOMJ01000009">
    <property type="protein sequence ID" value="SFD81923.1"/>
    <property type="molecule type" value="Genomic_DNA"/>
</dbReference>
<evidence type="ECO:0000313" key="15">
    <source>
        <dbReference type="Proteomes" id="UP000198611"/>
    </source>
</evidence>
<evidence type="ECO:0000256" key="6">
    <source>
        <dbReference type="ARBA" id="ARBA00023157"/>
    </source>
</evidence>
<keyword evidence="5 11" id="KW-0560">Oxidoreductase</keyword>
<dbReference type="InterPro" id="IPR004099">
    <property type="entry name" value="Pyr_nucl-diS_OxRdtase_dimer"/>
</dbReference>
<feature type="domain" description="FAD/NAD(P)-binding" evidence="13">
    <location>
        <begin position="5"/>
        <end position="318"/>
    </location>
</feature>
<dbReference type="InterPro" id="IPR001100">
    <property type="entry name" value="Pyr_nuc-diS_OxRdtase"/>
</dbReference>
<dbReference type="PANTHER" id="PTHR42737">
    <property type="entry name" value="GLUTATHIONE REDUCTASE"/>
    <property type="match status" value="1"/>
</dbReference>
<name>A0A1I1VLJ7_9GAMM</name>
<dbReference type="FunFam" id="3.30.390.30:FF:000003">
    <property type="entry name" value="Glutathione reductase"/>
    <property type="match status" value="1"/>
</dbReference>
<dbReference type="OrthoDB" id="9800167at2"/>
<evidence type="ECO:0000256" key="8">
    <source>
        <dbReference type="PIRSR" id="PIRSR000350-2"/>
    </source>
</evidence>
<dbReference type="PRINTS" id="PR00368">
    <property type="entry name" value="FADPNR"/>
</dbReference>
<dbReference type="GO" id="GO:0006749">
    <property type="term" value="P:glutathione metabolic process"/>
    <property type="evidence" value="ECO:0007669"/>
    <property type="project" value="InterPro"/>
</dbReference>
<keyword evidence="9" id="KW-0520">NAD</keyword>
<feature type="binding site" evidence="9">
    <location>
        <position position="303"/>
    </location>
    <ligand>
        <name>FAD</name>
        <dbReference type="ChEBI" id="CHEBI:57692"/>
    </ligand>
</feature>
<evidence type="ECO:0000256" key="9">
    <source>
        <dbReference type="PIRSR" id="PIRSR000350-3"/>
    </source>
</evidence>
<organism evidence="14 15">
    <name type="scientific">Thiohalospira halophila DSM 15071</name>
    <dbReference type="NCBI Taxonomy" id="1123397"/>
    <lineage>
        <taxon>Bacteria</taxon>
        <taxon>Pseudomonadati</taxon>
        <taxon>Pseudomonadota</taxon>
        <taxon>Gammaproteobacteria</taxon>
        <taxon>Thiohalospirales</taxon>
        <taxon>Thiohalospiraceae</taxon>
        <taxon>Thiohalospira</taxon>
    </lineage>
</organism>
<evidence type="ECO:0000256" key="1">
    <source>
        <dbReference type="ARBA" id="ARBA00007532"/>
    </source>
</evidence>
<comment type="subunit">
    <text evidence="2">Homodimer.</text>
</comment>
<dbReference type="InterPro" id="IPR046952">
    <property type="entry name" value="GSHR/TRXR-like"/>
</dbReference>
<dbReference type="InterPro" id="IPR006322">
    <property type="entry name" value="Glutathione_Rdtase_euk/bac"/>
</dbReference>
<reference evidence="14 15" key="1">
    <citation type="submission" date="2016-10" db="EMBL/GenBank/DDBJ databases">
        <authorList>
            <person name="de Groot N.N."/>
        </authorList>
    </citation>
    <scope>NUCLEOTIDE SEQUENCE [LARGE SCALE GENOMIC DNA]</scope>
    <source>
        <strain evidence="14 15">HL3</strain>
    </source>
</reference>
<keyword evidence="7 11" id="KW-0676">Redox-active center</keyword>
<dbReference type="GO" id="GO:0050660">
    <property type="term" value="F:flavin adenine dinucleotide binding"/>
    <property type="evidence" value="ECO:0007669"/>
    <property type="project" value="InterPro"/>
</dbReference>
<accession>A0A1I1VLJ7</accession>
<feature type="binding site" evidence="9">
    <location>
        <begin position="173"/>
        <end position="180"/>
    </location>
    <ligand>
        <name>NAD(+)</name>
        <dbReference type="ChEBI" id="CHEBI:57540"/>
    </ligand>
</feature>
<dbReference type="Gene3D" id="3.30.390.30">
    <property type="match status" value="1"/>
</dbReference>
<dbReference type="GO" id="GO:0045454">
    <property type="term" value="P:cell redox homeostasis"/>
    <property type="evidence" value="ECO:0007669"/>
    <property type="project" value="InterPro"/>
</dbReference>
<keyword evidence="9" id="KW-0547">Nucleotide-binding</keyword>
<dbReference type="SUPFAM" id="SSF51905">
    <property type="entry name" value="FAD/NAD(P)-binding domain"/>
    <property type="match status" value="1"/>
</dbReference>
<dbReference type="Gene3D" id="3.50.50.60">
    <property type="entry name" value="FAD/NAD(P)-binding domain"/>
    <property type="match status" value="2"/>
</dbReference>
<dbReference type="GO" id="GO:0050661">
    <property type="term" value="F:NADP binding"/>
    <property type="evidence" value="ECO:0007669"/>
    <property type="project" value="InterPro"/>
</dbReference>
<dbReference type="Proteomes" id="UP000198611">
    <property type="component" value="Unassembled WGS sequence"/>
</dbReference>
<dbReference type="RefSeq" id="WP_093428989.1">
    <property type="nucleotide sequence ID" value="NZ_FOMJ01000009.1"/>
</dbReference>
<dbReference type="GO" id="GO:0005829">
    <property type="term" value="C:cytosol"/>
    <property type="evidence" value="ECO:0007669"/>
    <property type="project" value="TreeGrafter"/>
</dbReference>
<dbReference type="GO" id="GO:0034599">
    <property type="term" value="P:cellular response to oxidative stress"/>
    <property type="evidence" value="ECO:0007669"/>
    <property type="project" value="TreeGrafter"/>
</dbReference>
<feature type="disulfide bond" description="Redox-active" evidence="10">
    <location>
        <begin position="42"/>
        <end position="47"/>
    </location>
</feature>
<protein>
    <submittedName>
        <fullName evidence="14">NADPH-glutathione reductase</fullName>
    </submittedName>
</protein>
<keyword evidence="6" id="KW-1015">Disulfide bond</keyword>
<proteinExistence type="inferred from homology"/>
<dbReference type="NCBIfam" id="TIGR01421">
    <property type="entry name" value="gluta_reduc_1"/>
    <property type="match status" value="1"/>
</dbReference>
<dbReference type="SUPFAM" id="SSF55424">
    <property type="entry name" value="FAD/NAD-linked reductases, dimerisation (C-terminal) domain"/>
    <property type="match status" value="1"/>
</dbReference>
<keyword evidence="3 11" id="KW-0285">Flavoprotein</keyword>
<dbReference type="STRING" id="1123397.SAMN05660831_02377"/>
<dbReference type="InterPro" id="IPR012999">
    <property type="entry name" value="Pyr_OxRdtase_I_AS"/>
</dbReference>
<comment type="cofactor">
    <cofactor evidence="9">
        <name>FAD</name>
        <dbReference type="ChEBI" id="CHEBI:57692"/>
    </cofactor>
    <text evidence="9">Binds 1 FAD per subunit.</text>
</comment>
<dbReference type="Pfam" id="PF02852">
    <property type="entry name" value="Pyr_redox_dim"/>
    <property type="match status" value="1"/>
</dbReference>
<keyword evidence="15" id="KW-1185">Reference proteome</keyword>
<keyword evidence="4 9" id="KW-0274">FAD</keyword>
<evidence type="ECO:0000256" key="4">
    <source>
        <dbReference type="ARBA" id="ARBA00022827"/>
    </source>
</evidence>
<dbReference type="PRINTS" id="PR00411">
    <property type="entry name" value="PNDRDTASEI"/>
</dbReference>
<dbReference type="PANTHER" id="PTHR42737:SF2">
    <property type="entry name" value="GLUTATHIONE REDUCTASE"/>
    <property type="match status" value="1"/>
</dbReference>
<feature type="binding site" evidence="9">
    <location>
        <position position="262"/>
    </location>
    <ligand>
        <name>NAD(+)</name>
        <dbReference type="ChEBI" id="CHEBI:57540"/>
    </ligand>
</feature>
<dbReference type="PROSITE" id="PS00076">
    <property type="entry name" value="PYRIDINE_REDOX_1"/>
    <property type="match status" value="1"/>
</dbReference>
<evidence type="ECO:0000256" key="2">
    <source>
        <dbReference type="ARBA" id="ARBA00011738"/>
    </source>
</evidence>
<evidence type="ECO:0000259" key="12">
    <source>
        <dbReference type="Pfam" id="PF02852"/>
    </source>
</evidence>